<proteinExistence type="inferred from homology"/>
<evidence type="ECO:0000256" key="1">
    <source>
        <dbReference type="ARBA" id="ARBA00010790"/>
    </source>
</evidence>
<protein>
    <submittedName>
        <fullName evidence="6">Electron carrier</fullName>
    </submittedName>
</protein>
<evidence type="ECO:0000256" key="3">
    <source>
        <dbReference type="ARBA" id="ARBA00022827"/>
    </source>
</evidence>
<evidence type="ECO:0000256" key="4">
    <source>
        <dbReference type="ARBA" id="ARBA00023002"/>
    </source>
</evidence>
<dbReference type="GO" id="GO:0016491">
    <property type="term" value="F:oxidoreductase activity"/>
    <property type="evidence" value="ECO:0007669"/>
    <property type="project" value="UniProtKB-KW"/>
</dbReference>
<dbReference type="Gramene" id="PGSC0003DMT400004988">
    <property type="protein sequence ID" value="PGSC0003DMT400004988"/>
    <property type="gene ID" value="PGSC0003DMG400001971"/>
</dbReference>
<dbReference type="PANTHER" id="PTHR46056:SF4">
    <property type="entry name" value="LONG-CHAIN-ALCOHOL OXIDASE FAO4A"/>
    <property type="match status" value="1"/>
</dbReference>
<dbReference type="PaxDb" id="4113-PGSC0003DMT400004988"/>
<dbReference type="STRING" id="4113.M0ZPA9"/>
<evidence type="ECO:0000256" key="5">
    <source>
        <dbReference type="SAM" id="Phobius"/>
    </source>
</evidence>
<feature type="transmembrane region" description="Helical" evidence="5">
    <location>
        <begin position="58"/>
        <end position="80"/>
    </location>
</feature>
<dbReference type="HOGENOM" id="CLU_2547058_0_0_1"/>
<comment type="similarity">
    <text evidence="1">Belongs to the GMC oxidoreductase family.</text>
</comment>
<keyword evidence="5" id="KW-1133">Transmembrane helix</keyword>
<keyword evidence="5" id="KW-0812">Transmembrane</keyword>
<keyword evidence="3" id="KW-0274">FAD</keyword>
<evidence type="ECO:0000313" key="6">
    <source>
        <dbReference type="EnsemblPlants" id="PGSC0003DMT400004988"/>
    </source>
</evidence>
<keyword evidence="7" id="KW-1185">Reference proteome</keyword>
<reference evidence="6" key="2">
    <citation type="submission" date="2015-06" db="UniProtKB">
        <authorList>
            <consortium name="EnsemblPlants"/>
        </authorList>
    </citation>
    <scope>IDENTIFICATION</scope>
    <source>
        <strain evidence="6">DM1-3 516 R44</strain>
    </source>
</reference>
<evidence type="ECO:0000313" key="7">
    <source>
        <dbReference type="Proteomes" id="UP000011115"/>
    </source>
</evidence>
<reference evidence="7" key="1">
    <citation type="journal article" date="2011" name="Nature">
        <title>Genome sequence and analysis of the tuber crop potato.</title>
        <authorList>
            <consortium name="The Potato Genome Sequencing Consortium"/>
        </authorList>
    </citation>
    <scope>NUCLEOTIDE SEQUENCE [LARGE SCALE GENOMIC DNA]</scope>
    <source>
        <strain evidence="7">cv. DM1-3 516 R44</strain>
    </source>
</reference>
<keyword evidence="2" id="KW-0285">Flavoprotein</keyword>
<organism evidence="6 7">
    <name type="scientific">Solanum tuberosum</name>
    <name type="common">Potato</name>
    <dbReference type="NCBI Taxonomy" id="4113"/>
    <lineage>
        <taxon>Eukaryota</taxon>
        <taxon>Viridiplantae</taxon>
        <taxon>Streptophyta</taxon>
        <taxon>Embryophyta</taxon>
        <taxon>Tracheophyta</taxon>
        <taxon>Spermatophyta</taxon>
        <taxon>Magnoliopsida</taxon>
        <taxon>eudicotyledons</taxon>
        <taxon>Gunneridae</taxon>
        <taxon>Pentapetalae</taxon>
        <taxon>asterids</taxon>
        <taxon>lamiids</taxon>
        <taxon>Solanales</taxon>
        <taxon>Solanaceae</taxon>
        <taxon>Solanoideae</taxon>
        <taxon>Solaneae</taxon>
        <taxon>Solanum</taxon>
    </lineage>
</organism>
<keyword evidence="5" id="KW-0472">Membrane</keyword>
<name>M0ZPA9_SOLTU</name>
<dbReference type="EnsemblPlants" id="PGSC0003DMT400004988">
    <property type="protein sequence ID" value="PGSC0003DMT400004988"/>
    <property type="gene ID" value="PGSC0003DMG400001971"/>
</dbReference>
<dbReference type="PANTHER" id="PTHR46056">
    <property type="entry name" value="LONG-CHAIN-ALCOHOL OXIDASE"/>
    <property type="match status" value="1"/>
</dbReference>
<accession>M0ZPA9</accession>
<evidence type="ECO:0000256" key="2">
    <source>
        <dbReference type="ARBA" id="ARBA00022630"/>
    </source>
</evidence>
<dbReference type="AlphaFoldDB" id="M0ZPA9"/>
<dbReference type="InParanoid" id="M0ZPA9"/>
<dbReference type="Proteomes" id="UP000011115">
    <property type="component" value="Unassembled WGS sequence"/>
</dbReference>
<sequence length="83" mass="9669">MNLCKLALWLLSTRIGTFILCGKASLSTQFPYLQTFSNISPKKREESVKSWATSCFKLLRILFFAAKILVLLVFYTQVYYYQI</sequence>
<keyword evidence="4" id="KW-0560">Oxidoreductase</keyword>
<dbReference type="eggNOG" id="ENOG502QSD8">
    <property type="taxonomic scope" value="Eukaryota"/>
</dbReference>